<organism evidence="1 2">
    <name type="scientific">Fusarium decemcellulare</name>
    <dbReference type="NCBI Taxonomy" id="57161"/>
    <lineage>
        <taxon>Eukaryota</taxon>
        <taxon>Fungi</taxon>
        <taxon>Dikarya</taxon>
        <taxon>Ascomycota</taxon>
        <taxon>Pezizomycotina</taxon>
        <taxon>Sordariomycetes</taxon>
        <taxon>Hypocreomycetidae</taxon>
        <taxon>Hypocreales</taxon>
        <taxon>Nectriaceae</taxon>
        <taxon>Fusarium</taxon>
        <taxon>Fusarium decemcellulare species complex</taxon>
    </lineage>
</organism>
<proteinExistence type="predicted"/>
<accession>A0ACC1SDB9</accession>
<reference evidence="1" key="1">
    <citation type="submission" date="2022-08" db="EMBL/GenBank/DDBJ databases">
        <title>Genome Sequence of Fusarium decemcellulare.</title>
        <authorList>
            <person name="Buettner E."/>
        </authorList>
    </citation>
    <scope>NUCLEOTIDE SEQUENCE</scope>
    <source>
        <strain evidence="1">Babe19</strain>
    </source>
</reference>
<keyword evidence="2" id="KW-1185">Reference proteome</keyword>
<protein>
    <submittedName>
        <fullName evidence="1">Uncharacterized protein</fullName>
    </submittedName>
</protein>
<dbReference type="EMBL" id="JANRMS010000584">
    <property type="protein sequence ID" value="KAJ3537358.1"/>
    <property type="molecule type" value="Genomic_DNA"/>
</dbReference>
<gene>
    <name evidence="1" type="ORF">NM208_g6348</name>
</gene>
<evidence type="ECO:0000313" key="2">
    <source>
        <dbReference type="Proteomes" id="UP001148629"/>
    </source>
</evidence>
<sequence length="574" mass="62517">MKDVEKHVSVTDDTPTAKAGNEDRHQQQRTEHQQELGPQSSQLIGDQDDNASHQTTPPKPKKPLSFCMSILMLALVALTVSWDSTTLAVATPTITSRLHGTTLQSFWASIAFMLGVVVTQPIYLSVSNVVGRKVPLLAATALFTVGCIIFALAKDMSVVIIGRTLQGLGGGGLDVLQAVILSDITTLKERPLYLGIMALAIAIGTLAGPVTGALFTEYVSWRWIGWVNLPFTAVIFVLTVAFLRLRIIDLALTSKLRLLDWWGMLLFTTGATLSALPLSWANDLFPWSSWQTLVPLIVGVLVLIAFGFYEAKPVEPIIPHRMFANWTFGIALISGFLNGMIMYSLTLYIPLFFQAVFLKPPLQAALAALPLAVVTLGFCFIASIIMEKTRRYRLQNLMGWILTTVFLGLWSRVGKDTSQATSYSFQSFLGMGVGTVFTTTTVQLQASVELVDDMGLAAGLLVFFRLFGALLGQTVGAAIFSSVFQDSLAGFGPLPKSLRVLEDSSEAIGFIHALASLDLPAEVMDKLVDVYQSPFQTIWIVMAGFSCVGVVASLFTKDFSLEREDVGRQSFEGH</sequence>
<evidence type="ECO:0000313" key="1">
    <source>
        <dbReference type="EMBL" id="KAJ3537358.1"/>
    </source>
</evidence>
<comment type="caution">
    <text evidence="1">The sequence shown here is derived from an EMBL/GenBank/DDBJ whole genome shotgun (WGS) entry which is preliminary data.</text>
</comment>
<dbReference type="Proteomes" id="UP001148629">
    <property type="component" value="Unassembled WGS sequence"/>
</dbReference>
<name>A0ACC1SDB9_9HYPO</name>